<feature type="transmembrane region" description="Helical" evidence="6">
    <location>
        <begin position="374"/>
        <end position="394"/>
    </location>
</feature>
<feature type="transmembrane region" description="Helical" evidence="6">
    <location>
        <begin position="186"/>
        <end position="208"/>
    </location>
</feature>
<evidence type="ECO:0000256" key="3">
    <source>
        <dbReference type="ARBA" id="ARBA00022989"/>
    </source>
</evidence>
<dbReference type="GO" id="GO:0016020">
    <property type="term" value="C:membrane"/>
    <property type="evidence" value="ECO:0007669"/>
    <property type="project" value="UniProtKB-SubCell"/>
</dbReference>
<organism evidence="7 8">
    <name type="scientific">Mycobacterium intracellulare 1956</name>
    <dbReference type="NCBI Taxonomy" id="1299331"/>
    <lineage>
        <taxon>Bacteria</taxon>
        <taxon>Bacillati</taxon>
        <taxon>Actinomycetota</taxon>
        <taxon>Actinomycetes</taxon>
        <taxon>Mycobacteriales</taxon>
        <taxon>Mycobacteriaceae</taxon>
        <taxon>Mycobacterium</taxon>
        <taxon>Mycobacterium avium complex (MAC)</taxon>
    </lineage>
</organism>
<proteinExistence type="predicted"/>
<feature type="transmembrane region" description="Helical" evidence="6">
    <location>
        <begin position="400"/>
        <end position="420"/>
    </location>
</feature>
<evidence type="ECO:0000256" key="4">
    <source>
        <dbReference type="ARBA" id="ARBA00023136"/>
    </source>
</evidence>
<sequence length="821" mass="88208">MTSSTGKLRIPLSVGDVARRVFLGKPLITEDIASEKLSNGVALGALSPDAVSSVAYGPEQILIELLPHAGLAAFLLLLPITGVILLILVLVAASYRQVVMAYTRAGGSYIVARDNFGPRVAQIAAAALLIDYVVTVAVQSAAGTVAVVSAIPALGPYSLAITVGVVLIICYANLRGLREAGMPFAVATYSFIAMVALTILVGVIRVIGGGLPLYDPAHTAGAVPVHQGNGLVLGATILVLLRAFANGGSSLTGVEAISNTVDYFRKPQGRNARRVLTAMACILGFLLAGVAYLAHVTHATPYLTEYPSVLSQIGRAVYGNGVVGDVFYVLVQASTAAILFTGANTSFNGFPALASFVAEDRFLPRQLTKRGHRLVFSNGIITLTTLSVALLVVTGGSVNALVPFYAIGVFTGFSMAGYGMTKHHLTHREPGWRHRLAINLSAAILSTIVVGIFAVAKFTEGAWLVVVVFPLLVFVLTRLNREYRAEAAILEMFRTDRPELVKYARHKVLVFVDSVDLAVIEALRYGRGLRADELVAVHFMVDPAHATQLRNRWDHFGLDTPLRIVDCPDRRISRSAQLLVAKARDEQPDTNVTVLLPRRTFAPLLGRLLHDRTADKVAQAVSLIPDAAATIVPYDVESRIREAYPDSFEQRIAQQIDKIQAWVSQDEDEKVEAYEHPERPSSVIMVAGLISGQRATIEGRVSEVEDVAERGRTRREIVVGDSSGEITVTFRPGRGGADIQPGQLLRISGKARQAGQRSLSMVDPTYQIIEDPAKEAESGAPNKPTSLSVGVKRTAQQGISNFLSRRSRPPRRPPGAADEIV</sequence>
<dbReference type="EMBL" id="JAOG01000001">
    <property type="protein sequence ID" value="EUA57947.1"/>
    <property type="molecule type" value="Genomic_DNA"/>
</dbReference>
<dbReference type="AlphaFoldDB" id="X8CNJ3"/>
<dbReference type="GO" id="GO:0022857">
    <property type="term" value="F:transmembrane transporter activity"/>
    <property type="evidence" value="ECO:0007669"/>
    <property type="project" value="InterPro"/>
</dbReference>
<name>X8CNJ3_MYCIT</name>
<comment type="subcellular location">
    <subcellularLocation>
        <location evidence="1">Membrane</location>
        <topology evidence="1">Multi-pass membrane protein</topology>
    </subcellularLocation>
</comment>
<reference evidence="7 8" key="1">
    <citation type="submission" date="2013-12" db="EMBL/GenBank/DDBJ databases">
        <authorList>
            <person name="Zelazny A."/>
            <person name="Olivier K."/>
            <person name="Holland S."/>
            <person name="Lenaerts A."/>
            <person name="Ordway D."/>
            <person name="DeGroote M.A."/>
            <person name="Parker T."/>
            <person name="Sizemore C."/>
            <person name="Tallon L.J."/>
            <person name="Sadzewicz L.K."/>
            <person name="Sengamalay N."/>
            <person name="Fraser C.M."/>
            <person name="Hine E."/>
            <person name="Shefchek K.A."/>
            <person name="Das S.P."/>
            <person name="Tettelin H."/>
        </authorList>
    </citation>
    <scope>NUCLEOTIDE SEQUENCE [LARGE SCALE GENOMIC DNA]</scope>
    <source>
        <strain evidence="7 8">1956</strain>
    </source>
</reference>
<feature type="transmembrane region" description="Helical" evidence="6">
    <location>
        <begin position="157"/>
        <end position="174"/>
    </location>
</feature>
<feature type="transmembrane region" description="Helical" evidence="6">
    <location>
        <begin position="462"/>
        <end position="479"/>
    </location>
</feature>
<evidence type="ECO:0000256" key="5">
    <source>
        <dbReference type="SAM" id="MobiDB-lite"/>
    </source>
</evidence>
<keyword evidence="4 6" id="KW-0472">Membrane</keyword>
<gene>
    <name evidence="7" type="ORF">I550_1079</name>
</gene>
<accession>X8CNJ3</accession>
<feature type="transmembrane region" description="Helical" evidence="6">
    <location>
        <begin position="275"/>
        <end position="294"/>
    </location>
</feature>
<dbReference type="Proteomes" id="UP000020825">
    <property type="component" value="Unassembled WGS sequence"/>
</dbReference>
<feature type="transmembrane region" description="Helical" evidence="6">
    <location>
        <begin position="326"/>
        <end position="353"/>
    </location>
</feature>
<comment type="caution">
    <text evidence="7">The sequence shown here is derived from an EMBL/GenBank/DDBJ whole genome shotgun (WGS) entry which is preliminary data.</text>
</comment>
<evidence type="ECO:0000256" key="1">
    <source>
        <dbReference type="ARBA" id="ARBA00004141"/>
    </source>
</evidence>
<dbReference type="InterPro" id="IPR053153">
    <property type="entry name" value="APC_K+_Transporter"/>
</dbReference>
<feature type="transmembrane region" description="Helical" evidence="6">
    <location>
        <begin position="123"/>
        <end position="151"/>
    </location>
</feature>
<feature type="transmembrane region" description="Helical" evidence="6">
    <location>
        <begin position="71"/>
        <end position="95"/>
    </location>
</feature>
<evidence type="ECO:0000313" key="8">
    <source>
        <dbReference type="Proteomes" id="UP000020825"/>
    </source>
</evidence>
<feature type="transmembrane region" description="Helical" evidence="6">
    <location>
        <begin position="228"/>
        <end position="245"/>
    </location>
</feature>
<dbReference type="PANTHER" id="PTHR47704">
    <property type="entry name" value="POTASSIUM TRANSPORTER KIMA"/>
    <property type="match status" value="1"/>
</dbReference>
<keyword evidence="3 6" id="KW-1133">Transmembrane helix</keyword>
<dbReference type="CDD" id="cd04488">
    <property type="entry name" value="RecG_wedge_OBF"/>
    <property type="match status" value="1"/>
</dbReference>
<evidence type="ECO:0000256" key="2">
    <source>
        <dbReference type="ARBA" id="ARBA00022692"/>
    </source>
</evidence>
<evidence type="ECO:0000313" key="7">
    <source>
        <dbReference type="EMBL" id="EUA57947.1"/>
    </source>
</evidence>
<evidence type="ECO:0000256" key="6">
    <source>
        <dbReference type="SAM" id="Phobius"/>
    </source>
</evidence>
<dbReference type="PATRIC" id="fig|1299331.3.peg.1050"/>
<feature type="transmembrane region" description="Helical" evidence="6">
    <location>
        <begin position="436"/>
        <end position="456"/>
    </location>
</feature>
<feature type="region of interest" description="Disordered" evidence="5">
    <location>
        <begin position="772"/>
        <end position="821"/>
    </location>
</feature>
<keyword evidence="2 6" id="KW-0812">Transmembrane</keyword>
<dbReference type="InterPro" id="IPR012340">
    <property type="entry name" value="NA-bd_OB-fold"/>
</dbReference>
<protein>
    <submittedName>
        <fullName evidence="7">Amino acid permease family protein</fullName>
    </submittedName>
</protein>
<dbReference type="Gene3D" id="2.40.50.140">
    <property type="entry name" value="Nucleic acid-binding proteins"/>
    <property type="match status" value="1"/>
</dbReference>
<feature type="compositionally biased region" description="Polar residues" evidence="5">
    <location>
        <begin position="783"/>
        <end position="803"/>
    </location>
</feature>
<dbReference type="SUPFAM" id="SSF50249">
    <property type="entry name" value="Nucleic acid-binding proteins"/>
    <property type="match status" value="1"/>
</dbReference>
<dbReference type="Gene3D" id="1.20.1740.10">
    <property type="entry name" value="Amino acid/polyamine transporter I"/>
    <property type="match status" value="1"/>
</dbReference>
<dbReference type="InterPro" id="IPR002293">
    <property type="entry name" value="AA/rel_permease1"/>
</dbReference>
<dbReference type="PANTHER" id="PTHR47704:SF1">
    <property type="entry name" value="POTASSIUM TRANSPORTER KIMA"/>
    <property type="match status" value="1"/>
</dbReference>
<dbReference type="Pfam" id="PF13520">
    <property type="entry name" value="AA_permease_2"/>
    <property type="match status" value="1"/>
</dbReference>